<reference evidence="1" key="2">
    <citation type="journal article" date="2014" name="BMC Genomics">
        <title>A genomic perspective to assessing quality of mass-reared SIT flies used in Mediterranean fruit fly (Ceratitis capitata) eradication in California.</title>
        <authorList>
            <person name="Calla B."/>
            <person name="Hall B."/>
            <person name="Hou S."/>
            <person name="Geib S.M."/>
        </authorList>
    </citation>
    <scope>NUCLEOTIDE SEQUENCE</scope>
</reference>
<sequence>KMERYTKRWSGRREALCRTAIRKLMEKWYAQTTDYIAVAAQCVEENSGLSIPRCSVEFVIPQASLDRILHKVLGLKAYEVQLTQELMSVVYQQPRVFADCVLEMHENYSEFQ</sequence>
<name>W8C5R5_CERCA</name>
<organism evidence="1">
    <name type="scientific">Ceratitis capitata</name>
    <name type="common">Mediterranean fruit fly</name>
    <name type="synonym">Tephritis capitata</name>
    <dbReference type="NCBI Taxonomy" id="7213"/>
    <lineage>
        <taxon>Eukaryota</taxon>
        <taxon>Metazoa</taxon>
        <taxon>Ecdysozoa</taxon>
        <taxon>Arthropoda</taxon>
        <taxon>Hexapoda</taxon>
        <taxon>Insecta</taxon>
        <taxon>Pterygota</taxon>
        <taxon>Neoptera</taxon>
        <taxon>Endopterygota</taxon>
        <taxon>Diptera</taxon>
        <taxon>Brachycera</taxon>
        <taxon>Muscomorpha</taxon>
        <taxon>Tephritoidea</taxon>
        <taxon>Tephritidae</taxon>
        <taxon>Ceratitis</taxon>
        <taxon>Ceratitis</taxon>
    </lineage>
</organism>
<proteinExistence type="evidence at transcript level"/>
<dbReference type="AlphaFoldDB" id="W8C5R5"/>
<dbReference type="EMBL" id="GAMC01004704">
    <property type="protein sequence ID" value="JAC01852.1"/>
    <property type="molecule type" value="mRNA"/>
</dbReference>
<protein>
    <submittedName>
        <fullName evidence="1">Uncharacterized protein</fullName>
    </submittedName>
</protein>
<evidence type="ECO:0000313" key="1">
    <source>
        <dbReference type="EMBL" id="JAC01852.1"/>
    </source>
</evidence>
<reference evidence="1" key="1">
    <citation type="submission" date="2013-07" db="EMBL/GenBank/DDBJ databases">
        <authorList>
            <person name="Geib S."/>
        </authorList>
    </citation>
    <scope>NUCLEOTIDE SEQUENCE</scope>
</reference>
<feature type="non-terminal residue" evidence="1">
    <location>
        <position position="1"/>
    </location>
</feature>
<accession>W8C5R5</accession>